<evidence type="ECO:0000313" key="3">
    <source>
        <dbReference type="Proteomes" id="UP000655208"/>
    </source>
</evidence>
<feature type="region of interest" description="Disordered" evidence="1">
    <location>
        <begin position="1"/>
        <end position="28"/>
    </location>
</feature>
<evidence type="ECO:0008006" key="4">
    <source>
        <dbReference type="Google" id="ProtNLM"/>
    </source>
</evidence>
<sequence>MSTTEPATHRQHDDEHANHLHGVDCGHQAVSHDDHFDYIHDGHRHAQHDDHWDEHGD</sequence>
<dbReference type="EMBL" id="BMNA01000003">
    <property type="protein sequence ID" value="GGL99004.1"/>
    <property type="molecule type" value="Genomic_DNA"/>
</dbReference>
<proteinExistence type="predicted"/>
<reference evidence="2" key="1">
    <citation type="journal article" date="2014" name="Int. J. Syst. Evol. Microbiol.">
        <title>Complete genome sequence of Corynebacterium casei LMG S-19264T (=DSM 44701T), isolated from a smear-ripened cheese.</title>
        <authorList>
            <consortium name="US DOE Joint Genome Institute (JGI-PGF)"/>
            <person name="Walter F."/>
            <person name="Albersmeier A."/>
            <person name="Kalinowski J."/>
            <person name="Ruckert C."/>
        </authorList>
    </citation>
    <scope>NUCLEOTIDE SEQUENCE</scope>
    <source>
        <strain evidence="2">CGMCC 4.7308</strain>
    </source>
</reference>
<organism evidence="2 3">
    <name type="scientific">Nakamurella endophytica</name>
    <dbReference type="NCBI Taxonomy" id="1748367"/>
    <lineage>
        <taxon>Bacteria</taxon>
        <taxon>Bacillati</taxon>
        <taxon>Actinomycetota</taxon>
        <taxon>Actinomycetes</taxon>
        <taxon>Nakamurellales</taxon>
        <taxon>Nakamurellaceae</taxon>
        <taxon>Nakamurella</taxon>
    </lineage>
</organism>
<evidence type="ECO:0000313" key="2">
    <source>
        <dbReference type="EMBL" id="GGL99004.1"/>
    </source>
</evidence>
<accession>A0A917WE63</accession>
<dbReference type="Proteomes" id="UP000655208">
    <property type="component" value="Unassembled WGS sequence"/>
</dbReference>
<evidence type="ECO:0000256" key="1">
    <source>
        <dbReference type="SAM" id="MobiDB-lite"/>
    </source>
</evidence>
<dbReference type="AlphaFoldDB" id="A0A917WE63"/>
<name>A0A917WE63_9ACTN</name>
<comment type="caution">
    <text evidence="2">The sequence shown here is derived from an EMBL/GenBank/DDBJ whole genome shotgun (WGS) entry which is preliminary data.</text>
</comment>
<dbReference type="RefSeq" id="WP_188941234.1">
    <property type="nucleotide sequence ID" value="NZ_BMNA01000003.1"/>
</dbReference>
<feature type="compositionally biased region" description="Basic and acidic residues" evidence="1">
    <location>
        <begin position="7"/>
        <end position="28"/>
    </location>
</feature>
<protein>
    <recommendedName>
        <fullName evidence="4">Zinc transporter permease</fullName>
    </recommendedName>
</protein>
<reference evidence="2" key="2">
    <citation type="submission" date="2020-09" db="EMBL/GenBank/DDBJ databases">
        <authorList>
            <person name="Sun Q."/>
            <person name="Zhou Y."/>
        </authorList>
    </citation>
    <scope>NUCLEOTIDE SEQUENCE</scope>
    <source>
        <strain evidence="2">CGMCC 4.7308</strain>
    </source>
</reference>
<gene>
    <name evidence="2" type="ORF">GCM10011594_18710</name>
</gene>
<keyword evidence="3" id="KW-1185">Reference proteome</keyword>